<dbReference type="InterPro" id="IPR000524">
    <property type="entry name" value="Tscrpt_reg_HTH_GntR"/>
</dbReference>
<dbReference type="PANTHER" id="PTHR38445">
    <property type="entry name" value="HTH-TYPE TRANSCRIPTIONAL REPRESSOR YTRA"/>
    <property type="match status" value="1"/>
</dbReference>
<evidence type="ECO:0000313" key="5">
    <source>
        <dbReference type="EMBL" id="KKB76344.1"/>
    </source>
</evidence>
<keyword evidence="3" id="KW-0804">Transcription</keyword>
<dbReference type="Proteomes" id="UP000184533">
    <property type="component" value="Unassembled WGS sequence"/>
</dbReference>
<dbReference type="Gene3D" id="1.10.10.10">
    <property type="entry name" value="Winged helix-like DNA-binding domain superfamily/Winged helix DNA-binding domain"/>
    <property type="match status" value="1"/>
</dbReference>
<evidence type="ECO:0000256" key="3">
    <source>
        <dbReference type="ARBA" id="ARBA00023163"/>
    </source>
</evidence>
<dbReference type="AlphaFoldDB" id="A0A0F5L2B0"/>
<dbReference type="CDD" id="cd07377">
    <property type="entry name" value="WHTH_GntR"/>
    <property type="match status" value="1"/>
</dbReference>
<dbReference type="Gene3D" id="6.10.250.1220">
    <property type="match status" value="1"/>
</dbReference>
<dbReference type="STRING" id="1121477.SAMN02745223_03406"/>
<evidence type="ECO:0000256" key="1">
    <source>
        <dbReference type="ARBA" id="ARBA00023015"/>
    </source>
</evidence>
<proteinExistence type="predicted"/>
<organism evidence="5 7">
    <name type="scientific">Devosia limi DSM 17137</name>
    <dbReference type="NCBI Taxonomy" id="1121477"/>
    <lineage>
        <taxon>Bacteria</taxon>
        <taxon>Pseudomonadati</taxon>
        <taxon>Pseudomonadota</taxon>
        <taxon>Alphaproteobacteria</taxon>
        <taxon>Hyphomicrobiales</taxon>
        <taxon>Devosiaceae</taxon>
        <taxon>Devosia</taxon>
    </lineage>
</organism>
<dbReference type="RefSeq" id="WP_046137040.1">
    <property type="nucleotide sequence ID" value="NZ_FQVC01000012.1"/>
</dbReference>
<dbReference type="PANTHER" id="PTHR38445:SF10">
    <property type="entry name" value="GNTR-FAMILY TRANSCRIPTIONAL REGULATOR"/>
    <property type="match status" value="1"/>
</dbReference>
<gene>
    <name evidence="6" type="ORF">SAMN02745223_03406</name>
    <name evidence="5" type="ORF">VW29_19900</name>
</gene>
<keyword evidence="7" id="KW-1185">Reference proteome</keyword>
<evidence type="ECO:0000259" key="4">
    <source>
        <dbReference type="PROSITE" id="PS50949"/>
    </source>
</evidence>
<reference evidence="5 7" key="1">
    <citation type="submission" date="2015-03" db="EMBL/GenBank/DDBJ databases">
        <authorList>
            <person name="Hassan Y.I."/>
            <person name="Lepp D."/>
            <person name="Zhou T."/>
        </authorList>
    </citation>
    <scope>NUCLEOTIDE SEQUENCE [LARGE SCALE GENOMIC DNA]</scope>
    <source>
        <strain evidence="5 7">DSM 17137</strain>
    </source>
</reference>
<keyword evidence="1" id="KW-0805">Transcription regulation</keyword>
<dbReference type="PATRIC" id="fig|1121477.3.peg.762"/>
<evidence type="ECO:0000313" key="7">
    <source>
        <dbReference type="Proteomes" id="UP000033608"/>
    </source>
</evidence>
<dbReference type="EMBL" id="FQVC01000012">
    <property type="protein sequence ID" value="SHF72594.1"/>
    <property type="molecule type" value="Genomic_DNA"/>
</dbReference>
<name>A0A0F5L2B0_9HYPH</name>
<dbReference type="InterPro" id="IPR036390">
    <property type="entry name" value="WH_DNA-bd_sf"/>
</dbReference>
<accession>A0A0F5L2B0</accession>
<dbReference type="EMBL" id="LAJF01000152">
    <property type="protein sequence ID" value="KKB76344.1"/>
    <property type="molecule type" value="Genomic_DNA"/>
</dbReference>
<dbReference type="InterPro" id="IPR036388">
    <property type="entry name" value="WH-like_DNA-bd_sf"/>
</dbReference>
<sequence>MDDFHTSQPIFVQIRQRLIEMILRGSVGEGDALPSVRQIAADLSVNPLTVTKAFEALVDIGVVEKRRGLGMFVKAGARAELLAHERDKFLTEEWPRIRAQIAALQLDLTTLLQKPATPSQGQTQND</sequence>
<evidence type="ECO:0000313" key="6">
    <source>
        <dbReference type="EMBL" id="SHF72594.1"/>
    </source>
</evidence>
<dbReference type="SMART" id="SM00345">
    <property type="entry name" value="HTH_GNTR"/>
    <property type="match status" value="1"/>
</dbReference>
<feature type="domain" description="HTH gntR-type" evidence="4">
    <location>
        <begin position="8"/>
        <end position="76"/>
    </location>
</feature>
<dbReference type="OrthoDB" id="9805385at2"/>
<reference evidence="6" key="2">
    <citation type="submission" date="2016-11" db="EMBL/GenBank/DDBJ databases">
        <authorList>
            <person name="Jaros S."/>
            <person name="Januszkiewicz K."/>
            <person name="Wedrychowicz H."/>
        </authorList>
    </citation>
    <scope>NUCLEOTIDE SEQUENCE [LARGE SCALE GENOMIC DNA]</scope>
    <source>
        <strain evidence="6">DSM 17137</strain>
    </source>
</reference>
<evidence type="ECO:0000256" key="2">
    <source>
        <dbReference type="ARBA" id="ARBA00023125"/>
    </source>
</evidence>
<keyword evidence="2" id="KW-0238">DNA-binding</keyword>
<protein>
    <submittedName>
        <fullName evidence="5">GntR family transcriptional regulator</fullName>
    </submittedName>
</protein>
<dbReference type="Proteomes" id="UP000033608">
    <property type="component" value="Unassembled WGS sequence"/>
</dbReference>
<dbReference type="GO" id="GO:0003677">
    <property type="term" value="F:DNA binding"/>
    <property type="evidence" value="ECO:0007669"/>
    <property type="project" value="UniProtKB-KW"/>
</dbReference>
<dbReference type="Pfam" id="PF00392">
    <property type="entry name" value="GntR"/>
    <property type="match status" value="1"/>
</dbReference>
<dbReference type="PROSITE" id="PS50949">
    <property type="entry name" value="HTH_GNTR"/>
    <property type="match status" value="1"/>
</dbReference>
<dbReference type="SUPFAM" id="SSF46785">
    <property type="entry name" value="Winged helix' DNA-binding domain"/>
    <property type="match status" value="1"/>
</dbReference>
<dbReference type="GO" id="GO:0003700">
    <property type="term" value="F:DNA-binding transcription factor activity"/>
    <property type="evidence" value="ECO:0007669"/>
    <property type="project" value="InterPro"/>
</dbReference>